<sequence>MFVDRNRTTSMLKTVVNEVTVSQTATTSGDQDRFRLAVCPQLKSFPELSSFSCEKLVVKNIARKMFK</sequence>
<organism evidence="1 2">
    <name type="scientific">Ooceraea biroi</name>
    <name type="common">Clonal raider ant</name>
    <name type="synonym">Cerapachys biroi</name>
    <dbReference type="NCBI Taxonomy" id="2015173"/>
    <lineage>
        <taxon>Eukaryota</taxon>
        <taxon>Metazoa</taxon>
        <taxon>Ecdysozoa</taxon>
        <taxon>Arthropoda</taxon>
        <taxon>Hexapoda</taxon>
        <taxon>Insecta</taxon>
        <taxon>Pterygota</taxon>
        <taxon>Neoptera</taxon>
        <taxon>Endopterygota</taxon>
        <taxon>Hymenoptera</taxon>
        <taxon>Apocrita</taxon>
        <taxon>Aculeata</taxon>
        <taxon>Formicoidea</taxon>
        <taxon>Formicidae</taxon>
        <taxon>Dorylinae</taxon>
        <taxon>Ooceraea</taxon>
    </lineage>
</organism>
<dbReference type="AlphaFoldDB" id="A0A026WP03"/>
<name>A0A026WP03_OOCBI</name>
<proteinExistence type="predicted"/>
<dbReference type="EMBL" id="KK107139">
    <property type="protein sequence ID" value="EZA57745.1"/>
    <property type="molecule type" value="Genomic_DNA"/>
</dbReference>
<dbReference type="Proteomes" id="UP000053097">
    <property type="component" value="Unassembled WGS sequence"/>
</dbReference>
<gene>
    <name evidence="1" type="ORF">X777_00845</name>
</gene>
<protein>
    <submittedName>
        <fullName evidence="1">Uncharacterized protein</fullName>
    </submittedName>
</protein>
<reference evidence="1 2" key="1">
    <citation type="journal article" date="2014" name="Curr. Biol.">
        <title>The genome of the clonal raider ant Cerapachys biroi.</title>
        <authorList>
            <person name="Oxley P.R."/>
            <person name="Ji L."/>
            <person name="Fetter-Pruneda I."/>
            <person name="McKenzie S.K."/>
            <person name="Li C."/>
            <person name="Hu H."/>
            <person name="Zhang G."/>
            <person name="Kronauer D.J."/>
        </authorList>
    </citation>
    <scope>NUCLEOTIDE SEQUENCE [LARGE SCALE GENOMIC DNA]</scope>
</reference>
<keyword evidence="2" id="KW-1185">Reference proteome</keyword>
<accession>A0A026WP03</accession>
<evidence type="ECO:0000313" key="2">
    <source>
        <dbReference type="Proteomes" id="UP000053097"/>
    </source>
</evidence>
<evidence type="ECO:0000313" key="1">
    <source>
        <dbReference type="EMBL" id="EZA57745.1"/>
    </source>
</evidence>